<organism evidence="3 4">
    <name type="scientific">Polarella glacialis</name>
    <name type="common">Dinoflagellate</name>
    <dbReference type="NCBI Taxonomy" id="89957"/>
    <lineage>
        <taxon>Eukaryota</taxon>
        <taxon>Sar</taxon>
        <taxon>Alveolata</taxon>
        <taxon>Dinophyceae</taxon>
        <taxon>Suessiales</taxon>
        <taxon>Suessiaceae</taxon>
        <taxon>Polarella</taxon>
    </lineage>
</organism>
<sequence>ELRRKADTPPRAVRPTPASGSRPSSQSSPPAPAVSPTPSLPEPGARRRPSSSSSASPAPRPWRGGGSAASAKKASRPSSGPGDGKAKKSDARRDDLDEHEKGLLGEVLDDSPSVSWDAIAGLEDVKRLFYEIVVAPVKNPALFTGVRSPPKGVLLFGPPGNGKTMLAKAVATECEATFFSISASSLTSKWVGESEKQMRALFSLSRKLQPSVVFIDEIDSMLTSRSAGEHEAARRLKTEFLVQLDGAGQR</sequence>
<dbReference type="FunFam" id="3.40.50.300:FF:002850">
    <property type="entry name" value="Katanin p60 ATPase-containing subunit A-like 2"/>
    <property type="match status" value="1"/>
</dbReference>
<evidence type="ECO:0000313" key="4">
    <source>
        <dbReference type="Proteomes" id="UP000654075"/>
    </source>
</evidence>
<dbReference type="PANTHER" id="PTHR23074">
    <property type="entry name" value="AAA DOMAIN-CONTAINING"/>
    <property type="match status" value="1"/>
</dbReference>
<dbReference type="InterPro" id="IPR027417">
    <property type="entry name" value="P-loop_NTPase"/>
</dbReference>
<dbReference type="InterPro" id="IPR050304">
    <property type="entry name" value="MT-severing_AAA_ATPase"/>
</dbReference>
<dbReference type="PANTHER" id="PTHR23074:SF83">
    <property type="entry name" value="VACUOLAR PROTEIN SORTING-ASSOCIATED PROTEIN 4A"/>
    <property type="match status" value="1"/>
</dbReference>
<dbReference type="Gene3D" id="3.40.50.300">
    <property type="entry name" value="P-loop containing nucleotide triphosphate hydrolases"/>
    <property type="match status" value="1"/>
</dbReference>
<dbReference type="GO" id="GO:0005524">
    <property type="term" value="F:ATP binding"/>
    <property type="evidence" value="ECO:0007669"/>
    <property type="project" value="InterPro"/>
</dbReference>
<accession>A0A813GQF8</accession>
<feature type="non-terminal residue" evidence="3">
    <location>
        <position position="250"/>
    </location>
</feature>
<feature type="compositionally biased region" description="Low complexity" evidence="1">
    <location>
        <begin position="68"/>
        <end position="80"/>
    </location>
</feature>
<dbReference type="GO" id="GO:0016887">
    <property type="term" value="F:ATP hydrolysis activity"/>
    <property type="evidence" value="ECO:0007669"/>
    <property type="project" value="InterPro"/>
</dbReference>
<feature type="compositionally biased region" description="Pro residues" evidence="1">
    <location>
        <begin position="29"/>
        <end position="41"/>
    </location>
</feature>
<dbReference type="AlphaFoldDB" id="A0A813GQF8"/>
<evidence type="ECO:0000256" key="1">
    <source>
        <dbReference type="SAM" id="MobiDB-lite"/>
    </source>
</evidence>
<reference evidence="3" key="1">
    <citation type="submission" date="2021-02" db="EMBL/GenBank/DDBJ databases">
        <authorList>
            <person name="Dougan E. K."/>
            <person name="Rhodes N."/>
            <person name="Thang M."/>
            <person name="Chan C."/>
        </authorList>
    </citation>
    <scope>NUCLEOTIDE SEQUENCE</scope>
</reference>
<comment type="caution">
    <text evidence="3">The sequence shown here is derived from an EMBL/GenBank/DDBJ whole genome shotgun (WGS) entry which is preliminary data.</text>
</comment>
<keyword evidence="4" id="KW-1185">Reference proteome</keyword>
<feature type="non-terminal residue" evidence="3">
    <location>
        <position position="1"/>
    </location>
</feature>
<feature type="domain" description="AAA+ ATPase" evidence="2">
    <location>
        <begin position="149"/>
        <end position="246"/>
    </location>
</feature>
<feature type="compositionally biased region" description="Low complexity" evidence="1">
    <location>
        <begin position="17"/>
        <end position="28"/>
    </location>
</feature>
<feature type="region of interest" description="Disordered" evidence="1">
    <location>
        <begin position="1"/>
        <end position="95"/>
    </location>
</feature>
<dbReference type="SUPFAM" id="SSF52540">
    <property type="entry name" value="P-loop containing nucleoside triphosphate hydrolases"/>
    <property type="match status" value="1"/>
</dbReference>
<feature type="compositionally biased region" description="Basic and acidic residues" evidence="1">
    <location>
        <begin position="84"/>
        <end position="95"/>
    </location>
</feature>
<dbReference type="SMART" id="SM00382">
    <property type="entry name" value="AAA"/>
    <property type="match status" value="1"/>
</dbReference>
<dbReference type="Pfam" id="PF00004">
    <property type="entry name" value="AAA"/>
    <property type="match status" value="1"/>
</dbReference>
<dbReference type="InterPro" id="IPR003959">
    <property type="entry name" value="ATPase_AAA_core"/>
</dbReference>
<name>A0A813GQF8_POLGL</name>
<gene>
    <name evidence="3" type="ORF">PGLA1383_LOCUS42118</name>
</gene>
<evidence type="ECO:0000313" key="3">
    <source>
        <dbReference type="EMBL" id="CAE8625076.1"/>
    </source>
</evidence>
<dbReference type="EMBL" id="CAJNNV010028569">
    <property type="protein sequence ID" value="CAE8625076.1"/>
    <property type="molecule type" value="Genomic_DNA"/>
</dbReference>
<protein>
    <recommendedName>
        <fullName evidence="2">AAA+ ATPase domain-containing protein</fullName>
    </recommendedName>
</protein>
<dbReference type="OrthoDB" id="29072at2759"/>
<evidence type="ECO:0000259" key="2">
    <source>
        <dbReference type="SMART" id="SM00382"/>
    </source>
</evidence>
<proteinExistence type="predicted"/>
<dbReference type="InterPro" id="IPR003593">
    <property type="entry name" value="AAA+_ATPase"/>
</dbReference>
<dbReference type="Proteomes" id="UP000654075">
    <property type="component" value="Unassembled WGS sequence"/>
</dbReference>